<dbReference type="PANTHER" id="PTHR46630">
    <property type="entry name" value="TETRATRICOPEPTIDE REPEAT PROTEIN 29"/>
    <property type="match status" value="1"/>
</dbReference>
<sequence length="569" mass="61858">MRKNAFSLLVVGTVYGCLNLATSHQVQAVPLALSPQTGHPSNGLLTADTAGNSIAASLSDIEALQWALDILNTVDGSLMKSLMAVDIAIALDRLDERERALALLEKTRESTTIIEQPEDRATVLNAVANAYGQLQETEIALVVLDQTLDIIDTIDIITNRDQGSKTSSLTHAAKTYIQLGETESALNLLNQSLETVDAIDPPRTAFFRLLDIGRTYGQLDQTDQALVVLGQALTRADQIERTQDQCRALADVAIAYDQLDQGERAQTILEEALIMVEAFSPPAGDFRDFRGDHAYDVYNFDAYALHVIVQAASQLQDRPKGLAVLEKSQAVANSMDDAGSIFRAWHSIAVGYEQLGETGQALAALAKALSVVGTVDHDVLTQADGLSDIALVYERLGKREQALTLFDRASQVAGKIDFLEGKVDVLSDIARGYKQLGQPEKSMAVLERAEEDIAVMAVRDSSAEFNGWKTIVAAYIQLGYEEQAQRILETLLADLDTVEKDWVKVFVLNNVASSAGELQDREKALGILADVYVGYGSLGEENRNSLTMLFMVNALMELVDSARVPVLVD</sequence>
<evidence type="ECO:0008006" key="9">
    <source>
        <dbReference type="Google" id="ProtNLM"/>
    </source>
</evidence>
<feature type="signal peptide" evidence="6">
    <location>
        <begin position="1"/>
        <end position="28"/>
    </location>
</feature>
<dbReference type="GO" id="GO:0005737">
    <property type="term" value="C:cytoplasm"/>
    <property type="evidence" value="ECO:0007669"/>
    <property type="project" value="UniProtKB-SubCell"/>
</dbReference>
<evidence type="ECO:0000256" key="5">
    <source>
        <dbReference type="ARBA" id="ARBA00038253"/>
    </source>
</evidence>
<evidence type="ECO:0000256" key="6">
    <source>
        <dbReference type="SAM" id="SignalP"/>
    </source>
</evidence>
<keyword evidence="8" id="KW-1185">Reference proteome</keyword>
<accession>A0A947DEX3</accession>
<feature type="chain" id="PRO_5037866245" description="MalT-like TPR region domain-containing protein" evidence="6">
    <location>
        <begin position="29"/>
        <end position="569"/>
    </location>
</feature>
<evidence type="ECO:0000256" key="1">
    <source>
        <dbReference type="ARBA" id="ARBA00004496"/>
    </source>
</evidence>
<evidence type="ECO:0000256" key="4">
    <source>
        <dbReference type="ARBA" id="ARBA00022803"/>
    </source>
</evidence>
<evidence type="ECO:0000313" key="8">
    <source>
        <dbReference type="Proteomes" id="UP000717364"/>
    </source>
</evidence>
<dbReference type="SMART" id="SM00028">
    <property type="entry name" value="TPR"/>
    <property type="match status" value="6"/>
</dbReference>
<dbReference type="PANTHER" id="PTHR46630:SF1">
    <property type="entry name" value="TETRATRICOPEPTIDE REPEAT PROTEIN 29"/>
    <property type="match status" value="1"/>
</dbReference>
<comment type="subcellular location">
    <subcellularLocation>
        <location evidence="1">Cytoplasm</location>
    </subcellularLocation>
</comment>
<reference evidence="7" key="2">
    <citation type="journal article" date="2021" name="Mar. Drugs">
        <title>Genome Reduction and Secondary Metabolism of the Marine Sponge-Associated Cyanobacterium Leptothoe.</title>
        <authorList>
            <person name="Konstantinou D."/>
            <person name="Popin R.V."/>
            <person name="Fewer D.P."/>
            <person name="Sivonen K."/>
            <person name="Gkelis S."/>
        </authorList>
    </citation>
    <scope>NUCLEOTIDE SEQUENCE</scope>
    <source>
        <strain evidence="7">TAU-MAC 1115</strain>
    </source>
</reference>
<evidence type="ECO:0000313" key="7">
    <source>
        <dbReference type="EMBL" id="MBT9314646.1"/>
    </source>
</evidence>
<keyword evidence="6" id="KW-0732">Signal</keyword>
<proteinExistence type="inferred from homology"/>
<organism evidence="7 8">
    <name type="scientific">Leptothoe spongobia TAU-MAC 1115</name>
    <dbReference type="NCBI Taxonomy" id="1967444"/>
    <lineage>
        <taxon>Bacteria</taxon>
        <taxon>Bacillati</taxon>
        <taxon>Cyanobacteriota</taxon>
        <taxon>Cyanophyceae</taxon>
        <taxon>Nodosilineales</taxon>
        <taxon>Cymatolegaceae</taxon>
        <taxon>Leptothoe</taxon>
        <taxon>Leptothoe spongobia</taxon>
    </lineage>
</organism>
<dbReference type="InterPro" id="IPR019734">
    <property type="entry name" value="TPR_rpt"/>
</dbReference>
<dbReference type="Proteomes" id="UP000717364">
    <property type="component" value="Unassembled WGS sequence"/>
</dbReference>
<evidence type="ECO:0000256" key="2">
    <source>
        <dbReference type="ARBA" id="ARBA00022490"/>
    </source>
</evidence>
<dbReference type="RefSeq" id="WP_215607715.1">
    <property type="nucleotide sequence ID" value="NZ_JADOES010000005.1"/>
</dbReference>
<gene>
    <name evidence="7" type="ORF">IXB50_04330</name>
</gene>
<dbReference type="EMBL" id="JADOES010000005">
    <property type="protein sequence ID" value="MBT9314646.1"/>
    <property type="molecule type" value="Genomic_DNA"/>
</dbReference>
<name>A0A947DEX3_9CYAN</name>
<comment type="similarity">
    <text evidence="5">Belongs to the Rap family.</text>
</comment>
<dbReference type="Gene3D" id="1.25.40.10">
    <property type="entry name" value="Tetratricopeptide repeat domain"/>
    <property type="match status" value="4"/>
</dbReference>
<evidence type="ECO:0000256" key="3">
    <source>
        <dbReference type="ARBA" id="ARBA00022737"/>
    </source>
</evidence>
<dbReference type="SUPFAM" id="SSF48452">
    <property type="entry name" value="TPR-like"/>
    <property type="match status" value="3"/>
</dbReference>
<protein>
    <recommendedName>
        <fullName evidence="9">MalT-like TPR region domain-containing protein</fullName>
    </recommendedName>
</protein>
<dbReference type="InterPro" id="IPR051476">
    <property type="entry name" value="Bac_ResReg_Asp_Phosphatase"/>
</dbReference>
<keyword evidence="4" id="KW-0802">TPR repeat</keyword>
<reference evidence="7" key="1">
    <citation type="submission" date="2020-11" db="EMBL/GenBank/DDBJ databases">
        <authorList>
            <person name="Konstantinou D."/>
            <person name="Gkelis S."/>
            <person name="Popin R."/>
            <person name="Fewer D."/>
            <person name="Sivonen K."/>
        </authorList>
    </citation>
    <scope>NUCLEOTIDE SEQUENCE</scope>
    <source>
        <strain evidence="7">TAU-MAC 1115</strain>
    </source>
</reference>
<dbReference type="AlphaFoldDB" id="A0A947DEX3"/>
<keyword evidence="3" id="KW-0677">Repeat</keyword>
<dbReference type="PROSITE" id="PS51257">
    <property type="entry name" value="PROKAR_LIPOPROTEIN"/>
    <property type="match status" value="1"/>
</dbReference>
<keyword evidence="2" id="KW-0963">Cytoplasm</keyword>
<comment type="caution">
    <text evidence="7">The sequence shown here is derived from an EMBL/GenBank/DDBJ whole genome shotgun (WGS) entry which is preliminary data.</text>
</comment>
<dbReference type="InterPro" id="IPR011990">
    <property type="entry name" value="TPR-like_helical_dom_sf"/>
</dbReference>